<dbReference type="Proteomes" id="UP000716291">
    <property type="component" value="Unassembled WGS sequence"/>
</dbReference>
<dbReference type="AlphaFoldDB" id="A0A9P6XK45"/>
<evidence type="ECO:0000256" key="6">
    <source>
        <dbReference type="SAM" id="MobiDB-lite"/>
    </source>
</evidence>
<dbReference type="InterPro" id="IPR005351">
    <property type="entry name" value="ASTER"/>
</dbReference>
<evidence type="ECO:0000313" key="9">
    <source>
        <dbReference type="Proteomes" id="UP000716291"/>
    </source>
</evidence>
<keyword evidence="5 7" id="KW-0472">Membrane</keyword>
<keyword evidence="9" id="KW-1185">Reference proteome</keyword>
<keyword evidence="4 7" id="KW-1133">Transmembrane helix</keyword>
<feature type="transmembrane region" description="Helical" evidence="7">
    <location>
        <begin position="76"/>
        <end position="97"/>
    </location>
</feature>
<dbReference type="PANTHER" id="PTHR13193">
    <property type="entry name" value="CGI-140"/>
    <property type="match status" value="1"/>
</dbReference>
<reference evidence="8" key="1">
    <citation type="journal article" date="2020" name="Microb. Genom.">
        <title>Genetic diversity of clinical and environmental Mucorales isolates obtained from an investigation of mucormycosis cases among solid organ transplant recipients.</title>
        <authorList>
            <person name="Nguyen M.H."/>
            <person name="Kaul D."/>
            <person name="Muto C."/>
            <person name="Cheng S.J."/>
            <person name="Richter R.A."/>
            <person name="Bruno V.M."/>
            <person name="Liu G."/>
            <person name="Beyhan S."/>
            <person name="Sundermann A.J."/>
            <person name="Mounaud S."/>
            <person name="Pasculle A.W."/>
            <person name="Nierman W.C."/>
            <person name="Driscoll E."/>
            <person name="Cumbie R."/>
            <person name="Clancy C.J."/>
            <person name="Dupont C.L."/>
        </authorList>
    </citation>
    <scope>NUCLEOTIDE SEQUENCE</scope>
    <source>
        <strain evidence="8">GL11</strain>
    </source>
</reference>
<dbReference type="GO" id="GO:0005789">
    <property type="term" value="C:endoplasmic reticulum membrane"/>
    <property type="evidence" value="ECO:0007669"/>
    <property type="project" value="InterPro"/>
</dbReference>
<dbReference type="OrthoDB" id="284718at2759"/>
<comment type="caution">
    <text evidence="8">The sequence shown here is derived from an EMBL/GenBank/DDBJ whole genome shotgun (WGS) entry which is preliminary data.</text>
</comment>
<comment type="similarity">
    <text evidence="2">Belongs to the Asterix family.</text>
</comment>
<comment type="subcellular location">
    <subcellularLocation>
        <location evidence="1">Membrane</location>
    </subcellularLocation>
</comment>
<evidence type="ECO:0000256" key="3">
    <source>
        <dbReference type="ARBA" id="ARBA00022692"/>
    </source>
</evidence>
<evidence type="ECO:0000256" key="1">
    <source>
        <dbReference type="ARBA" id="ARBA00004370"/>
    </source>
</evidence>
<organism evidence="8 9">
    <name type="scientific">Rhizopus oryzae</name>
    <name type="common">Mucormycosis agent</name>
    <name type="synonym">Rhizopus arrhizus var. delemar</name>
    <dbReference type="NCBI Taxonomy" id="64495"/>
    <lineage>
        <taxon>Eukaryota</taxon>
        <taxon>Fungi</taxon>
        <taxon>Fungi incertae sedis</taxon>
        <taxon>Mucoromycota</taxon>
        <taxon>Mucoromycotina</taxon>
        <taxon>Mucoromycetes</taxon>
        <taxon>Mucorales</taxon>
        <taxon>Mucorineae</taxon>
        <taxon>Rhizopodaceae</taxon>
        <taxon>Rhizopus</taxon>
    </lineage>
</organism>
<dbReference type="GO" id="GO:0045048">
    <property type="term" value="P:protein insertion into ER membrane"/>
    <property type="evidence" value="ECO:0007669"/>
    <property type="project" value="InterPro"/>
</dbReference>
<evidence type="ECO:0000256" key="5">
    <source>
        <dbReference type="ARBA" id="ARBA00023136"/>
    </source>
</evidence>
<dbReference type="PANTHER" id="PTHR13193:SF0">
    <property type="entry name" value="PAT COMPLEX SUBUNIT ASTERIX"/>
    <property type="match status" value="1"/>
</dbReference>
<protein>
    <submittedName>
        <fullName evidence="8">Uncharacterized protein</fullName>
    </submittedName>
</protein>
<evidence type="ECO:0000313" key="8">
    <source>
        <dbReference type="EMBL" id="KAG1315719.1"/>
    </source>
</evidence>
<feature type="transmembrane region" description="Helical" evidence="7">
    <location>
        <begin position="48"/>
        <end position="64"/>
    </location>
</feature>
<evidence type="ECO:0000256" key="2">
    <source>
        <dbReference type="ARBA" id="ARBA00009066"/>
    </source>
</evidence>
<feature type="compositionally biased region" description="Basic and acidic residues" evidence="6">
    <location>
        <begin position="1"/>
        <end position="12"/>
    </location>
</feature>
<accession>A0A9P6XK45</accession>
<proteinExistence type="inferred from homology"/>
<feature type="region of interest" description="Disordered" evidence="6">
    <location>
        <begin position="1"/>
        <end position="27"/>
    </location>
</feature>
<sequence>MSSSKSDPRRPDNVVPFHLPRRNEEEEDWSQMLATLVAMGAIMTRNRYKIVPWIAAYFGLTSVLNSRKSLKAKDSIASSGVMLAAVSLFTFYMNLYLSHKRSLEAVANGDIVIVDAVN</sequence>
<dbReference type="Pfam" id="PF03669">
    <property type="entry name" value="ASTER"/>
    <property type="match status" value="1"/>
</dbReference>
<dbReference type="GO" id="GO:0044183">
    <property type="term" value="F:protein folding chaperone"/>
    <property type="evidence" value="ECO:0007669"/>
    <property type="project" value="InterPro"/>
</dbReference>
<name>A0A9P6XK45_RHIOR</name>
<evidence type="ECO:0000256" key="4">
    <source>
        <dbReference type="ARBA" id="ARBA00022989"/>
    </source>
</evidence>
<gene>
    <name evidence="8" type="ORF">G6F64_000436</name>
</gene>
<keyword evidence="3 7" id="KW-0812">Transmembrane</keyword>
<dbReference type="EMBL" id="JAANQT010000026">
    <property type="protein sequence ID" value="KAG1315719.1"/>
    <property type="molecule type" value="Genomic_DNA"/>
</dbReference>
<evidence type="ECO:0000256" key="7">
    <source>
        <dbReference type="SAM" id="Phobius"/>
    </source>
</evidence>